<reference evidence="3" key="1">
    <citation type="journal article" date="2020" name="Stud. Mycol.">
        <title>101 Dothideomycetes genomes: a test case for predicting lifestyles and emergence of pathogens.</title>
        <authorList>
            <person name="Haridas S."/>
            <person name="Albert R."/>
            <person name="Binder M."/>
            <person name="Bloem J."/>
            <person name="Labutti K."/>
            <person name="Salamov A."/>
            <person name="Andreopoulos B."/>
            <person name="Baker S."/>
            <person name="Barry K."/>
            <person name="Bills G."/>
            <person name="Bluhm B."/>
            <person name="Cannon C."/>
            <person name="Castanera R."/>
            <person name="Culley D."/>
            <person name="Daum C."/>
            <person name="Ezra D."/>
            <person name="Gonzalez J."/>
            <person name="Henrissat B."/>
            <person name="Kuo A."/>
            <person name="Liang C."/>
            <person name="Lipzen A."/>
            <person name="Lutzoni F."/>
            <person name="Magnuson J."/>
            <person name="Mondo S."/>
            <person name="Nolan M."/>
            <person name="Ohm R."/>
            <person name="Pangilinan J."/>
            <person name="Park H.-J."/>
            <person name="Ramirez L."/>
            <person name="Alfaro M."/>
            <person name="Sun H."/>
            <person name="Tritt A."/>
            <person name="Yoshinaga Y."/>
            <person name="Zwiers L.-H."/>
            <person name="Turgeon B."/>
            <person name="Goodwin S."/>
            <person name="Spatafora J."/>
            <person name="Crous P."/>
            <person name="Grigoriev I."/>
        </authorList>
    </citation>
    <scope>NUCLEOTIDE SEQUENCE</scope>
    <source>
        <strain evidence="3">SCOH1-5</strain>
    </source>
</reference>
<evidence type="ECO:0000313" key="3">
    <source>
        <dbReference type="EMBL" id="KAF2216801.1"/>
    </source>
</evidence>
<dbReference type="Pfam" id="PF04212">
    <property type="entry name" value="MIT"/>
    <property type="match status" value="1"/>
</dbReference>
<name>A0A6A6FTU2_9PEZI</name>
<accession>A0A6A6FTU2</accession>
<evidence type="ECO:0000259" key="2">
    <source>
        <dbReference type="Pfam" id="PF04212"/>
    </source>
</evidence>
<dbReference type="InterPro" id="IPR007330">
    <property type="entry name" value="MIT_dom"/>
</dbReference>
<dbReference type="Proteomes" id="UP000799539">
    <property type="component" value="Unassembled WGS sequence"/>
</dbReference>
<feature type="compositionally biased region" description="Polar residues" evidence="1">
    <location>
        <begin position="120"/>
        <end position="143"/>
    </location>
</feature>
<evidence type="ECO:0000256" key="1">
    <source>
        <dbReference type="SAM" id="MobiDB-lite"/>
    </source>
</evidence>
<organism evidence="3 4">
    <name type="scientific">Cercospora zeae-maydis SCOH1-5</name>
    <dbReference type="NCBI Taxonomy" id="717836"/>
    <lineage>
        <taxon>Eukaryota</taxon>
        <taxon>Fungi</taxon>
        <taxon>Dikarya</taxon>
        <taxon>Ascomycota</taxon>
        <taxon>Pezizomycotina</taxon>
        <taxon>Dothideomycetes</taxon>
        <taxon>Dothideomycetidae</taxon>
        <taxon>Mycosphaerellales</taxon>
        <taxon>Mycosphaerellaceae</taxon>
        <taxon>Cercospora</taxon>
    </lineage>
</organism>
<dbReference type="SUPFAM" id="SSF116846">
    <property type="entry name" value="MIT domain"/>
    <property type="match status" value="1"/>
</dbReference>
<sequence length="280" mass="31978">MATLTQQHQLRKLAMSKPRTSTKRGLTLARALEKAQIAVERDKDGNLRGALSSYRSAKELLSKAKKRVSCEEDAGRLDAIASIYDRRIQELRDAINNEPRDESDDDSFDQDRTPKISKLCTGNTSPLRIQRRSSGASTSSRHYVQSCRPERRDSHQQWPLTPEFEMKATMERYSIRSLPPPPASSTPRLSQRFDDFREDDDTVQVLDLLDSGWWEELIEGRSRWSLSSERTLVASPGAYLRESRAKSEKFARRKSRAESPTDSIRFWSPPPTPKGQILRG</sequence>
<dbReference type="OrthoDB" id="3636803at2759"/>
<dbReference type="AlphaFoldDB" id="A0A6A6FTU2"/>
<proteinExistence type="predicted"/>
<dbReference type="Gene3D" id="1.20.58.80">
    <property type="entry name" value="Phosphotransferase system, lactose/cellobiose-type IIA subunit"/>
    <property type="match status" value="1"/>
</dbReference>
<protein>
    <recommendedName>
        <fullName evidence="2">MIT domain-containing protein</fullName>
    </recommendedName>
</protein>
<dbReference type="InterPro" id="IPR036181">
    <property type="entry name" value="MIT_dom_sf"/>
</dbReference>
<evidence type="ECO:0000313" key="4">
    <source>
        <dbReference type="Proteomes" id="UP000799539"/>
    </source>
</evidence>
<feature type="domain" description="MIT" evidence="2">
    <location>
        <begin position="28"/>
        <end position="92"/>
    </location>
</feature>
<feature type="region of interest" description="Disordered" evidence="1">
    <location>
        <begin position="94"/>
        <end position="156"/>
    </location>
</feature>
<keyword evidence="4" id="KW-1185">Reference proteome</keyword>
<feature type="region of interest" description="Disordered" evidence="1">
    <location>
        <begin position="243"/>
        <end position="280"/>
    </location>
</feature>
<dbReference type="EMBL" id="ML992663">
    <property type="protein sequence ID" value="KAF2216801.1"/>
    <property type="molecule type" value="Genomic_DNA"/>
</dbReference>
<feature type="region of interest" description="Disordered" evidence="1">
    <location>
        <begin position="1"/>
        <end position="24"/>
    </location>
</feature>
<gene>
    <name evidence="3" type="ORF">CERZMDRAFT_92873</name>
</gene>